<keyword evidence="13" id="KW-1185">Reference proteome</keyword>
<dbReference type="InterPro" id="IPR005131">
    <property type="entry name" value="Ser_deHydtase_bsu"/>
</dbReference>
<evidence type="ECO:0000256" key="1">
    <source>
        <dbReference type="ARBA" id="ARBA00001966"/>
    </source>
</evidence>
<sequence length="221" mass="23517">MSLLDMVGPVMIGPSSSHTAGACRLGLVGHFLLGEPVREANIGLHASFAKTGKGHGTHFALIAGLLGYLPHDARLPRSFADAQAAGMHFEFHDVELGQVHPNSARLRLRGDSATAEVIGSSTGGGVIEVTEIDGFAVRLSAASPTLLLRYEDTVGVIARVTALLAGEQINIATLLCTRKKRGGDALLVIELDALPSAEALAWLRNWREMQWVRLLPKLMDG</sequence>
<dbReference type="InterPro" id="IPR029009">
    <property type="entry name" value="ASB_dom_sf"/>
</dbReference>
<evidence type="ECO:0000256" key="8">
    <source>
        <dbReference type="ARBA" id="ARBA00023239"/>
    </source>
</evidence>
<evidence type="ECO:0000259" key="11">
    <source>
        <dbReference type="PROSITE" id="PS51671"/>
    </source>
</evidence>
<keyword evidence="5 10" id="KW-0479">Metal-binding</keyword>
<keyword evidence="7 10" id="KW-0411">Iron-sulfur</keyword>
<dbReference type="PANTHER" id="PTHR30182">
    <property type="entry name" value="L-SERINE DEHYDRATASE"/>
    <property type="match status" value="1"/>
</dbReference>
<dbReference type="RefSeq" id="WP_380082174.1">
    <property type="nucleotide sequence ID" value="NZ_JBHSWD010000001.1"/>
</dbReference>
<proteinExistence type="inferred from homology"/>
<dbReference type="InterPro" id="IPR051318">
    <property type="entry name" value="Fe-S_L-Ser"/>
</dbReference>
<evidence type="ECO:0000313" key="13">
    <source>
        <dbReference type="Proteomes" id="UP001596297"/>
    </source>
</evidence>
<dbReference type="Gene3D" id="3.30.1330.90">
    <property type="entry name" value="D-3-phosphoglycerate dehydrogenase, domain 3"/>
    <property type="match status" value="1"/>
</dbReference>
<comment type="cofactor">
    <cofactor evidence="1 10">
        <name>[4Fe-4S] cluster</name>
        <dbReference type="ChEBI" id="CHEBI:49883"/>
    </cofactor>
</comment>
<feature type="domain" description="ACT" evidence="11">
    <location>
        <begin position="145"/>
        <end position="217"/>
    </location>
</feature>
<comment type="similarity">
    <text evidence="2 10">Belongs to the iron-sulfur dependent L-serine dehydratase family.</text>
</comment>
<dbReference type="Proteomes" id="UP001596297">
    <property type="component" value="Unassembled WGS sequence"/>
</dbReference>
<keyword evidence="4 10" id="KW-0004">4Fe-4S</keyword>
<keyword evidence="8 10" id="KW-0456">Lyase</keyword>
<evidence type="ECO:0000256" key="4">
    <source>
        <dbReference type="ARBA" id="ARBA00022485"/>
    </source>
</evidence>
<dbReference type="SUPFAM" id="SSF55021">
    <property type="entry name" value="ACT-like"/>
    <property type="match status" value="1"/>
</dbReference>
<evidence type="ECO:0000256" key="3">
    <source>
        <dbReference type="ARBA" id="ARBA00022432"/>
    </source>
</evidence>
<name>A0ABW1YA31_9DEIO</name>
<dbReference type="EC" id="4.3.1.17" evidence="10"/>
<evidence type="ECO:0000313" key="12">
    <source>
        <dbReference type="EMBL" id="MFC6591166.1"/>
    </source>
</evidence>
<dbReference type="Gene3D" id="3.30.70.260">
    <property type="match status" value="1"/>
</dbReference>
<reference evidence="13" key="1">
    <citation type="journal article" date="2019" name="Int. J. Syst. Evol. Microbiol.">
        <title>The Global Catalogue of Microorganisms (GCM) 10K type strain sequencing project: providing services to taxonomists for standard genome sequencing and annotation.</title>
        <authorList>
            <consortium name="The Broad Institute Genomics Platform"/>
            <consortium name="The Broad Institute Genome Sequencing Center for Infectious Disease"/>
            <person name="Wu L."/>
            <person name="Ma J."/>
        </authorList>
    </citation>
    <scope>NUCLEOTIDE SEQUENCE [LARGE SCALE GENOMIC DNA]</scope>
    <source>
        <strain evidence="13">CGMCC 1.15772</strain>
    </source>
</reference>
<dbReference type="PIRSF" id="PIRSF036692">
    <property type="entry name" value="SDH_B"/>
    <property type="match status" value="1"/>
</dbReference>
<evidence type="ECO:0000256" key="2">
    <source>
        <dbReference type="ARBA" id="ARBA00008636"/>
    </source>
</evidence>
<gene>
    <name evidence="12" type="primary">sdaAB</name>
    <name evidence="12" type="ORF">ACFP81_03395</name>
</gene>
<protein>
    <recommendedName>
        <fullName evidence="10">L-serine dehydratase</fullName>
        <ecNumber evidence="10">4.3.1.17</ecNumber>
    </recommendedName>
</protein>
<dbReference type="EMBL" id="JBHSWD010000001">
    <property type="protein sequence ID" value="MFC6591166.1"/>
    <property type="molecule type" value="Genomic_DNA"/>
</dbReference>
<evidence type="ECO:0000256" key="9">
    <source>
        <dbReference type="ARBA" id="ARBA00049406"/>
    </source>
</evidence>
<keyword evidence="3 10" id="KW-0312">Gluconeogenesis</keyword>
<evidence type="ECO:0000256" key="10">
    <source>
        <dbReference type="RuleBase" id="RU366059"/>
    </source>
</evidence>
<dbReference type="Pfam" id="PF01842">
    <property type="entry name" value="ACT"/>
    <property type="match status" value="1"/>
</dbReference>
<evidence type="ECO:0000256" key="6">
    <source>
        <dbReference type="ARBA" id="ARBA00023004"/>
    </source>
</evidence>
<dbReference type="InterPro" id="IPR002912">
    <property type="entry name" value="ACT_dom"/>
</dbReference>
<dbReference type="Pfam" id="PF03315">
    <property type="entry name" value="SDH_beta"/>
    <property type="match status" value="1"/>
</dbReference>
<keyword evidence="6 10" id="KW-0408">Iron</keyword>
<comment type="caution">
    <text evidence="12">The sequence shown here is derived from an EMBL/GenBank/DDBJ whole genome shotgun (WGS) entry which is preliminary data.</text>
</comment>
<accession>A0ABW1YA31</accession>
<dbReference type="PANTHER" id="PTHR30182:SF12">
    <property type="entry name" value="L-SERINE DEHYDRATASE, BETA CHAIN-RELATED"/>
    <property type="match status" value="1"/>
</dbReference>
<comment type="catalytic activity">
    <reaction evidence="9 10">
        <text>L-serine = pyruvate + NH4(+)</text>
        <dbReference type="Rhea" id="RHEA:19169"/>
        <dbReference type="ChEBI" id="CHEBI:15361"/>
        <dbReference type="ChEBI" id="CHEBI:28938"/>
        <dbReference type="ChEBI" id="CHEBI:33384"/>
        <dbReference type="EC" id="4.3.1.17"/>
    </reaction>
</comment>
<dbReference type="SUPFAM" id="SSF143548">
    <property type="entry name" value="Serine metabolism enzymes domain"/>
    <property type="match status" value="1"/>
</dbReference>
<dbReference type="InterPro" id="IPR004643">
    <property type="entry name" value="Fe-S_L-Ser_bsu"/>
</dbReference>
<dbReference type="NCBIfam" id="TIGR00719">
    <property type="entry name" value="sda_beta"/>
    <property type="match status" value="1"/>
</dbReference>
<dbReference type="PROSITE" id="PS51671">
    <property type="entry name" value="ACT"/>
    <property type="match status" value="1"/>
</dbReference>
<organism evidence="12 13">
    <name type="scientific">Deinococcus lacus</name>
    <dbReference type="NCBI Taxonomy" id="392561"/>
    <lineage>
        <taxon>Bacteria</taxon>
        <taxon>Thermotogati</taxon>
        <taxon>Deinococcota</taxon>
        <taxon>Deinococci</taxon>
        <taxon>Deinococcales</taxon>
        <taxon>Deinococcaceae</taxon>
        <taxon>Deinococcus</taxon>
    </lineage>
</organism>
<dbReference type="GO" id="GO:0003941">
    <property type="term" value="F:L-serine ammonia-lyase activity"/>
    <property type="evidence" value="ECO:0007669"/>
    <property type="project" value="UniProtKB-EC"/>
</dbReference>
<dbReference type="CDD" id="cd04903">
    <property type="entry name" value="ACT_LSD"/>
    <property type="match status" value="1"/>
</dbReference>
<evidence type="ECO:0000256" key="5">
    <source>
        <dbReference type="ARBA" id="ARBA00022723"/>
    </source>
</evidence>
<dbReference type="InterPro" id="IPR045865">
    <property type="entry name" value="ACT-like_dom_sf"/>
</dbReference>
<evidence type="ECO:0000256" key="7">
    <source>
        <dbReference type="ARBA" id="ARBA00023014"/>
    </source>
</evidence>